<dbReference type="AlphaFoldDB" id="A0A0E3WGE3"/>
<dbReference type="EMBL" id="LN831776">
    <property type="protein sequence ID" value="CQR52691.1"/>
    <property type="molecule type" value="Genomic_DNA"/>
</dbReference>
<gene>
    <name evidence="1" type="ORF">PRIO_0954</name>
</gene>
<proteinExistence type="predicted"/>
<name>A0A0E3WGE3_9BACL</name>
<dbReference type="RefSeq" id="WP_046501273.1">
    <property type="nucleotide sequence ID" value="NZ_LN831776.1"/>
</dbReference>
<protein>
    <submittedName>
        <fullName evidence="1">Uncharacterized protein</fullName>
    </submittedName>
</protein>
<evidence type="ECO:0000313" key="2">
    <source>
        <dbReference type="Proteomes" id="UP000033163"/>
    </source>
</evidence>
<accession>A0A0E3WGE3</accession>
<dbReference type="Proteomes" id="UP000033163">
    <property type="component" value="Chromosome I"/>
</dbReference>
<dbReference type="PATRIC" id="fig|1073571.4.peg.996"/>
<dbReference type="KEGG" id="pri:PRIO_0954"/>
<organism evidence="1 2">
    <name type="scientific">Paenibacillus riograndensis SBR5</name>
    <dbReference type="NCBI Taxonomy" id="1073571"/>
    <lineage>
        <taxon>Bacteria</taxon>
        <taxon>Bacillati</taxon>
        <taxon>Bacillota</taxon>
        <taxon>Bacilli</taxon>
        <taxon>Bacillales</taxon>
        <taxon>Paenibacillaceae</taxon>
        <taxon>Paenibacillus</taxon>
        <taxon>Paenibacillus sonchi group</taxon>
    </lineage>
</organism>
<evidence type="ECO:0000313" key="1">
    <source>
        <dbReference type="EMBL" id="CQR52691.1"/>
    </source>
</evidence>
<dbReference type="HOGENOM" id="CLU_1342180_0_0_9"/>
<sequence length="204" mass="23955">MNERILHLFQKINSLLWVYDIRKTEPLLKEAKALLAEMKDPFLQKIFDQYKDTYDELNIKEMQVELDSMYNNVNIESSNIFYSNANFSALLVIKNEFEADIRIVTSSEFLWRFKEHHQEISAIDRESQHSIHAEKGEESDSGVVYELVFPNHLEQFGAITFTSSGITEGRFYAKHLSKFDWSHHSVTCKMFIELASKVYRISND</sequence>
<reference evidence="2" key="1">
    <citation type="submission" date="2015-03" db="EMBL/GenBank/DDBJ databases">
        <authorList>
            <person name="Wibberg D."/>
        </authorList>
    </citation>
    <scope>NUCLEOTIDE SEQUENCE [LARGE SCALE GENOMIC DNA]</scope>
</reference>